<feature type="compositionally biased region" description="Basic residues" evidence="1">
    <location>
        <begin position="1090"/>
        <end position="1102"/>
    </location>
</feature>
<feature type="compositionally biased region" description="Basic and acidic residues" evidence="1">
    <location>
        <begin position="1014"/>
        <end position="1036"/>
    </location>
</feature>
<dbReference type="AlphaFoldDB" id="A0A6A5BPD1"/>
<feature type="region of interest" description="Disordered" evidence="1">
    <location>
        <begin position="1078"/>
        <end position="1167"/>
    </location>
</feature>
<feature type="compositionally biased region" description="Polar residues" evidence="1">
    <location>
        <begin position="90"/>
        <end position="101"/>
    </location>
</feature>
<dbReference type="Gene3D" id="3.40.50.300">
    <property type="entry name" value="P-loop containing nucleotide triphosphate hydrolases"/>
    <property type="match status" value="1"/>
</dbReference>
<evidence type="ECO:0000313" key="2">
    <source>
        <dbReference type="EMBL" id="KAF0976652.1"/>
    </source>
</evidence>
<comment type="caution">
    <text evidence="2">The sequence shown here is derived from an EMBL/GenBank/DDBJ whole genome shotgun (WGS) entry which is preliminary data.</text>
</comment>
<feature type="region of interest" description="Disordered" evidence="1">
    <location>
        <begin position="139"/>
        <end position="225"/>
    </location>
</feature>
<dbReference type="VEuPathDB" id="AmoebaDB:NF0129980"/>
<feature type="compositionally biased region" description="Low complexity" evidence="1">
    <location>
        <begin position="102"/>
        <end position="123"/>
    </location>
</feature>
<feature type="region of interest" description="Disordered" evidence="1">
    <location>
        <begin position="764"/>
        <end position="788"/>
    </location>
</feature>
<keyword evidence="3" id="KW-1185">Reference proteome</keyword>
<feature type="region of interest" description="Disordered" evidence="1">
    <location>
        <begin position="623"/>
        <end position="642"/>
    </location>
</feature>
<organism evidence="2 3">
    <name type="scientific">Naegleria fowleri</name>
    <name type="common">Brain eating amoeba</name>
    <dbReference type="NCBI Taxonomy" id="5763"/>
    <lineage>
        <taxon>Eukaryota</taxon>
        <taxon>Discoba</taxon>
        <taxon>Heterolobosea</taxon>
        <taxon>Tetramitia</taxon>
        <taxon>Eutetramitia</taxon>
        <taxon>Vahlkampfiidae</taxon>
        <taxon>Naegleria</taxon>
    </lineage>
</organism>
<feature type="compositionally biased region" description="Low complexity" evidence="1">
    <location>
        <begin position="188"/>
        <end position="206"/>
    </location>
</feature>
<dbReference type="RefSeq" id="XP_044561365.1">
    <property type="nucleotide sequence ID" value="XM_044707978.1"/>
</dbReference>
<name>A0A6A5BPD1_NAEFO</name>
<dbReference type="VEuPathDB" id="AmoebaDB:NfTy_082730"/>
<proteinExistence type="predicted"/>
<feature type="region of interest" description="Disordered" evidence="1">
    <location>
        <begin position="1003"/>
        <end position="1058"/>
    </location>
</feature>
<dbReference type="EMBL" id="VFQX01000037">
    <property type="protein sequence ID" value="KAF0976652.1"/>
    <property type="molecule type" value="Genomic_DNA"/>
</dbReference>
<protein>
    <submittedName>
        <fullName evidence="2">Uncharacterized protein</fullName>
    </submittedName>
</protein>
<dbReference type="VEuPathDB" id="AmoebaDB:FDP41_004551"/>
<feature type="compositionally biased region" description="Low complexity" evidence="1">
    <location>
        <begin position="60"/>
        <end position="80"/>
    </location>
</feature>
<sequence length="1167" mass="130848">MVQLLLYGLSDSGLSTLFHLFQLIPHTTPLVESSPSINHGDGDGRGVTVMGSHGSTTLKSIPQSSNVSSSPSSSSLRSSPMNIPNHHRPYQQQQPPTNNEEVSTSSKPFSFSSSNSLPSSSSSVASTVSSFVASPSSVHLHHHQIHNNNNHNNTNDDSNSHYYSTHTNNPSPGPPLSSSSLTRTFDFSTATPSDPSAPSATTSSRSKPLPRLPLFARKHPLPPARRRSLRPLLSHSLLSHGVPASTTATSSNKVLESEISNVNVSSLIHKIESNNQTNNKENLGPILKKRVTPNSLQSGNSATPFIASDQYASPSSYSSSNITVLKKRRHAFSNAVLKALPFELLSQIFVCFRVLIHDAEAKGYLYKTEEEFHQFLKQFTNLDKLKNPSHPSSSLSHTSKSEKPSLYCEYCHAMATEKALVVMKEGKLSCKQLKWRLDKTEDILSRMKKIHQPQQLVSAQRLRIEFLNDCKELWDNHLGLQHTFHSYTLFASTAGSNRFLFPKEDQYLREVASHIGNAFSAFPSIMEYMVSQYLLKMPSNMFGHVVVNDGTLDNSSQYLGEDIAHVPLQLPTEAIALINTMNISPVVVENQSIQSSMTDYKFKFNLPPLSQISSSASPNPLLSSLSSSSTMASDHTSCQDNPSATTTILITPQETPTLPNQQQQRPQEEHKKRSLAVLSCSFTTNAHTDYFKSDSTLLFSVNSHLYNALAGNHRGSATQEVVAAVRPLVLDKIQEQKPVVEEKKEPLSSPRRLLSFLKSLNVTSSSSNTQATEQHEQPPPKVVKKSPPKQKNMIFSIITMGGINPQVVFSKKEWIICCYTSNAMVYVVNLCDFFKTIQVKDPFSDTMIEKNRLEYSLEKFEQCVNGKYFSDIPILLAFTFVDVFKEALKQFPLNETRKNSIEHFVQQLNPAAQGQKQTEPKVPSIQHKFGDSTLEEWHTCCEFIIEQFIHVATSQERREEMRRNVVVLNCLDVKKSTQVLVNEIILNTDIMAHLQFNEHYYGTSSQQHHSRTPSIHEKFKNSSTNVRDHGPQSDRTHYRRPPLLMDRTTNDSTSPHSTYYDYSQYYYRRCKNVDPLSMVSSNNHEASKITKQRKRKEKHAKATARSWGSIPWNRQPSASSQKQQESVVVVLDEASDRSSEDDIQVLPENTDTTARRKRKSSNNCLLQ</sequence>
<feature type="region of interest" description="Disordered" evidence="1">
    <location>
        <begin position="30"/>
        <end position="123"/>
    </location>
</feature>
<feature type="compositionally biased region" description="Low complexity" evidence="1">
    <location>
        <begin position="146"/>
        <end position="161"/>
    </location>
</feature>
<feature type="compositionally biased region" description="Polar residues" evidence="1">
    <location>
        <begin position="630"/>
        <end position="642"/>
    </location>
</feature>
<dbReference type="OrthoDB" id="10482071at2759"/>
<dbReference type="InterPro" id="IPR027417">
    <property type="entry name" value="P-loop_NTPase"/>
</dbReference>
<accession>A0A6A5BPD1</accession>
<evidence type="ECO:0000256" key="1">
    <source>
        <dbReference type="SAM" id="MobiDB-lite"/>
    </source>
</evidence>
<evidence type="ECO:0000313" key="3">
    <source>
        <dbReference type="Proteomes" id="UP000444721"/>
    </source>
</evidence>
<feature type="compositionally biased region" description="Basic residues" evidence="1">
    <location>
        <begin position="216"/>
        <end position="225"/>
    </location>
</feature>
<dbReference type="SUPFAM" id="SSF52540">
    <property type="entry name" value="P-loop containing nucleoside triphosphate hydrolases"/>
    <property type="match status" value="1"/>
</dbReference>
<dbReference type="GeneID" id="68111769"/>
<dbReference type="Proteomes" id="UP000444721">
    <property type="component" value="Unassembled WGS sequence"/>
</dbReference>
<feature type="compositionally biased region" description="Low complexity" evidence="1">
    <location>
        <begin position="1117"/>
        <end position="1130"/>
    </location>
</feature>
<reference evidence="2 3" key="1">
    <citation type="journal article" date="2019" name="Sci. Rep.">
        <title>Nanopore sequencing improves the draft genome of the human pathogenic amoeba Naegleria fowleri.</title>
        <authorList>
            <person name="Liechti N."/>
            <person name="Schurch N."/>
            <person name="Bruggmann R."/>
            <person name="Wittwer M."/>
        </authorList>
    </citation>
    <scope>NUCLEOTIDE SEQUENCE [LARGE SCALE GENOMIC DNA]</scope>
    <source>
        <strain evidence="2 3">ATCC 30894</strain>
    </source>
</reference>
<gene>
    <name evidence="2" type="ORF">FDP41_004551</name>
</gene>